<sequence length="264" mass="30245">MEPPPQEARDEPRKTLNPPVPPDREEISQNQILAKEERTAKIIGGPKWGYDGRKPFGKHRNKPNRWHPNFVASEAIETKSAIWIRLLELPTELYNQLILAKIGRKLGKLVKTDVRISEALRGRYGRICVEVPIGVAVTKNICIGHHNQPLVYEGFNILCSTCGVLGQINNLYPKYLTMKENNRGPTEKISSVDEITQTTEQTTQDGTWQIVSFTKKQNQHKRMEHGTTRLESKVDKSIHVNLFHADSSNLKFKIFKYKKIKSLR</sequence>
<accession>A0A9J5WLF9</accession>
<evidence type="ECO:0000313" key="2">
    <source>
        <dbReference type="EMBL" id="KAG5576020.1"/>
    </source>
</evidence>
<comment type="caution">
    <text evidence="2">The sequence shown here is derived from an EMBL/GenBank/DDBJ whole genome shotgun (WGS) entry which is preliminary data.</text>
</comment>
<evidence type="ECO:0008006" key="4">
    <source>
        <dbReference type="Google" id="ProtNLM"/>
    </source>
</evidence>
<keyword evidence="3" id="KW-1185">Reference proteome</keyword>
<feature type="region of interest" description="Disordered" evidence="1">
    <location>
        <begin position="1"/>
        <end position="32"/>
    </location>
</feature>
<dbReference type="Proteomes" id="UP000824120">
    <property type="component" value="Chromosome 11"/>
</dbReference>
<dbReference type="EMBL" id="JACXVP010000011">
    <property type="protein sequence ID" value="KAG5576020.1"/>
    <property type="molecule type" value="Genomic_DNA"/>
</dbReference>
<evidence type="ECO:0000313" key="3">
    <source>
        <dbReference type="Proteomes" id="UP000824120"/>
    </source>
</evidence>
<protein>
    <recommendedName>
        <fullName evidence="4">DUF4283 domain-containing protein</fullName>
    </recommendedName>
</protein>
<dbReference type="PANTHER" id="PTHR31286">
    <property type="entry name" value="GLYCINE-RICH CELL WALL STRUCTURAL PROTEIN 1.8-LIKE"/>
    <property type="match status" value="1"/>
</dbReference>
<dbReference type="PANTHER" id="PTHR31286:SF99">
    <property type="entry name" value="DUF4283 DOMAIN-CONTAINING PROTEIN"/>
    <property type="match status" value="1"/>
</dbReference>
<evidence type="ECO:0000256" key="1">
    <source>
        <dbReference type="SAM" id="MobiDB-lite"/>
    </source>
</evidence>
<dbReference type="OrthoDB" id="1305040at2759"/>
<dbReference type="InterPro" id="IPR040256">
    <property type="entry name" value="At4g02000-like"/>
</dbReference>
<name>A0A9J5WLF9_SOLCO</name>
<gene>
    <name evidence="2" type="ORF">H5410_056154</name>
</gene>
<proteinExistence type="predicted"/>
<reference evidence="2 3" key="1">
    <citation type="submission" date="2020-09" db="EMBL/GenBank/DDBJ databases">
        <title>De no assembly of potato wild relative species, Solanum commersonii.</title>
        <authorList>
            <person name="Cho K."/>
        </authorList>
    </citation>
    <scope>NUCLEOTIDE SEQUENCE [LARGE SCALE GENOMIC DNA]</scope>
    <source>
        <strain evidence="2">LZ3.2</strain>
        <tissue evidence="2">Leaf</tissue>
    </source>
</reference>
<dbReference type="AlphaFoldDB" id="A0A9J5WLF9"/>
<organism evidence="2 3">
    <name type="scientific">Solanum commersonii</name>
    <name type="common">Commerson's wild potato</name>
    <name type="synonym">Commerson's nightshade</name>
    <dbReference type="NCBI Taxonomy" id="4109"/>
    <lineage>
        <taxon>Eukaryota</taxon>
        <taxon>Viridiplantae</taxon>
        <taxon>Streptophyta</taxon>
        <taxon>Embryophyta</taxon>
        <taxon>Tracheophyta</taxon>
        <taxon>Spermatophyta</taxon>
        <taxon>Magnoliopsida</taxon>
        <taxon>eudicotyledons</taxon>
        <taxon>Gunneridae</taxon>
        <taxon>Pentapetalae</taxon>
        <taxon>asterids</taxon>
        <taxon>lamiids</taxon>
        <taxon>Solanales</taxon>
        <taxon>Solanaceae</taxon>
        <taxon>Solanoideae</taxon>
        <taxon>Solaneae</taxon>
        <taxon>Solanum</taxon>
    </lineage>
</organism>